<reference evidence="1" key="2">
    <citation type="submission" date="2021-09" db="EMBL/GenBank/DDBJ databases">
        <authorList>
            <person name="Gilroy R."/>
        </authorList>
    </citation>
    <scope>NUCLEOTIDE SEQUENCE</scope>
    <source>
        <strain evidence="1">CHK174-6876</strain>
    </source>
</reference>
<evidence type="ECO:0000313" key="1">
    <source>
        <dbReference type="EMBL" id="HJE97142.1"/>
    </source>
</evidence>
<dbReference type="EMBL" id="DYXG01000057">
    <property type="protein sequence ID" value="HJE97142.1"/>
    <property type="molecule type" value="Genomic_DNA"/>
</dbReference>
<dbReference type="AlphaFoldDB" id="A0A921F9J0"/>
<sequence length="85" mass="9893">MLLDQTNKSKNIVAAKIISVFYPRIFVCTEKGDCWTLNLSKKEKSDSLFWEEMKRIYQASLWIPVGKKYHQLLDNGWLAPAQPFA</sequence>
<comment type="caution">
    <text evidence="1">The sequence shown here is derived from an EMBL/GenBank/DDBJ whole genome shotgun (WGS) entry which is preliminary data.</text>
</comment>
<gene>
    <name evidence="1" type="ORF">K8V00_05935</name>
</gene>
<dbReference type="Proteomes" id="UP000707535">
    <property type="component" value="Unassembled WGS sequence"/>
</dbReference>
<accession>A0A921F9J0</accession>
<name>A0A921F9J0_9LACO</name>
<dbReference type="RefSeq" id="WP_270333654.1">
    <property type="nucleotide sequence ID" value="NZ_JAQDEX010000007.1"/>
</dbReference>
<evidence type="ECO:0000313" key="2">
    <source>
        <dbReference type="Proteomes" id="UP000707535"/>
    </source>
</evidence>
<proteinExistence type="predicted"/>
<reference evidence="1" key="1">
    <citation type="journal article" date="2021" name="PeerJ">
        <title>Extensive microbial diversity within the chicken gut microbiome revealed by metagenomics and culture.</title>
        <authorList>
            <person name="Gilroy R."/>
            <person name="Ravi A."/>
            <person name="Getino M."/>
            <person name="Pursley I."/>
            <person name="Horton D.L."/>
            <person name="Alikhan N.F."/>
            <person name="Baker D."/>
            <person name="Gharbi K."/>
            <person name="Hall N."/>
            <person name="Watson M."/>
            <person name="Adriaenssens E.M."/>
            <person name="Foster-Nyarko E."/>
            <person name="Jarju S."/>
            <person name="Secka A."/>
            <person name="Antonio M."/>
            <person name="Oren A."/>
            <person name="Chaudhuri R.R."/>
            <person name="La Ragione R."/>
            <person name="Hildebrand F."/>
            <person name="Pallen M.J."/>
        </authorList>
    </citation>
    <scope>NUCLEOTIDE SEQUENCE</scope>
    <source>
        <strain evidence="1">CHK174-6876</strain>
    </source>
</reference>
<organism evidence="1 2">
    <name type="scientific">Ligilactobacillus acidipiscis</name>
    <dbReference type="NCBI Taxonomy" id="89059"/>
    <lineage>
        <taxon>Bacteria</taxon>
        <taxon>Bacillati</taxon>
        <taxon>Bacillota</taxon>
        <taxon>Bacilli</taxon>
        <taxon>Lactobacillales</taxon>
        <taxon>Lactobacillaceae</taxon>
        <taxon>Ligilactobacillus</taxon>
    </lineage>
</organism>
<protein>
    <submittedName>
        <fullName evidence="1">Uncharacterized protein</fullName>
    </submittedName>
</protein>